<dbReference type="Gene3D" id="3.40.710.10">
    <property type="entry name" value="DD-peptidase/beta-lactamase superfamily"/>
    <property type="match status" value="1"/>
</dbReference>
<accession>A0A0M5L3E3</accession>
<dbReference type="RefSeq" id="WP_061927435.1">
    <property type="nucleotide sequence ID" value="NZ_CP012669.1"/>
</dbReference>
<dbReference type="Pfam" id="PF00144">
    <property type="entry name" value="Beta-lactamase"/>
    <property type="match status" value="1"/>
</dbReference>
<dbReference type="InterPro" id="IPR001466">
    <property type="entry name" value="Beta-lactam-related"/>
</dbReference>
<dbReference type="PANTHER" id="PTHR43283">
    <property type="entry name" value="BETA-LACTAMASE-RELATED"/>
    <property type="match status" value="1"/>
</dbReference>
<dbReference type="Proteomes" id="UP000057938">
    <property type="component" value="Chromosome"/>
</dbReference>
<protein>
    <submittedName>
        <fullName evidence="2">Beta-lactamase class C and other penicillin binding protein</fullName>
    </submittedName>
</protein>
<evidence type="ECO:0000259" key="1">
    <source>
        <dbReference type="Pfam" id="PF00144"/>
    </source>
</evidence>
<evidence type="ECO:0000313" key="2">
    <source>
        <dbReference type="EMBL" id="ALE18081.1"/>
    </source>
</evidence>
<dbReference type="OrthoDB" id="9808046at2"/>
<gene>
    <name evidence="2" type="ORF">AMC99_02810</name>
</gene>
<dbReference type="PANTHER" id="PTHR43283:SF3">
    <property type="entry name" value="BETA-LACTAMASE FAMILY PROTEIN (AFU_ORTHOLOGUE AFUA_5G07500)"/>
    <property type="match status" value="1"/>
</dbReference>
<dbReference type="InterPro" id="IPR050789">
    <property type="entry name" value="Diverse_Enzym_Activities"/>
</dbReference>
<dbReference type="STRING" id="361183.AMC99_02810"/>
<dbReference type="KEGG" id="aep:AMC99_02810"/>
<dbReference type="AlphaFoldDB" id="A0A0M5L3E3"/>
<name>A0A0M5L3E3_9SPHN</name>
<feature type="domain" description="Beta-lactamase-related" evidence="1">
    <location>
        <begin position="4"/>
        <end position="360"/>
    </location>
</feature>
<dbReference type="InterPro" id="IPR012338">
    <property type="entry name" value="Beta-lactam/transpept-like"/>
</dbReference>
<evidence type="ECO:0000313" key="3">
    <source>
        <dbReference type="Proteomes" id="UP000057938"/>
    </source>
</evidence>
<keyword evidence="3" id="KW-1185">Reference proteome</keyword>
<organism evidence="2 3">
    <name type="scientific">Altererythrobacter epoxidivorans</name>
    <dbReference type="NCBI Taxonomy" id="361183"/>
    <lineage>
        <taxon>Bacteria</taxon>
        <taxon>Pseudomonadati</taxon>
        <taxon>Pseudomonadota</taxon>
        <taxon>Alphaproteobacteria</taxon>
        <taxon>Sphingomonadales</taxon>
        <taxon>Erythrobacteraceae</taxon>
        <taxon>Altererythrobacter</taxon>
    </lineage>
</organism>
<sequence length="376" mass="40361">MDDTAFRETLANVDLPGMSAMIVDRDGVRYAHASGERNAVTNEPMALDTPCQIASMTKALVSVGAMQLVEQGKLELDAPIGNVLPELANPQLLEGFDDSGKPVLRPATKDITLRHLLTHTAGLGYFFVHADLLKYFAHAGPPVPGSKSSIEMPLMFEPGERWEYSVATDWTGLAMEAASGMKLRDYLRANVFEPLGMMDTAFLDQPHPDGASIHRRDGKGGFATQQMFLGGGEFDSGGGGLTSTAPDYAKFLRAILRGGELDGARILSEQSVAEMSRNQIGDLRAGFMGSAMPDLAPPFDNFPDQHTGWGLGFLINPERGPNGRSPGSLAWAGIFNSYYWIDPTEGVAGVFISQMAPFGDPGALEAFGALERLAYA</sequence>
<dbReference type="EMBL" id="CP012669">
    <property type="protein sequence ID" value="ALE18081.1"/>
    <property type="molecule type" value="Genomic_DNA"/>
</dbReference>
<reference evidence="2 3" key="1">
    <citation type="submission" date="2015-09" db="EMBL/GenBank/DDBJ databases">
        <title>Complete genome sequence of a benzo[a]pyrene-degrading bacterium Altererythrobacter epoxidivorans CGMCC 1.7731T.</title>
        <authorList>
            <person name="Li Z."/>
            <person name="Cheng H."/>
            <person name="Huo Y."/>
            <person name="Xu X."/>
        </authorList>
    </citation>
    <scope>NUCLEOTIDE SEQUENCE [LARGE SCALE GENOMIC DNA]</scope>
    <source>
        <strain evidence="2 3">CGMCC 1.7731</strain>
    </source>
</reference>
<dbReference type="PATRIC" id="fig|361183.4.peg.2764"/>
<dbReference type="SUPFAM" id="SSF56601">
    <property type="entry name" value="beta-lactamase/transpeptidase-like"/>
    <property type="match status" value="1"/>
</dbReference>
<proteinExistence type="predicted"/>